<evidence type="ECO:0000256" key="2">
    <source>
        <dbReference type="ARBA" id="ARBA00023125"/>
    </source>
</evidence>
<dbReference type="PROSITE" id="PS50949">
    <property type="entry name" value="HTH_GNTR"/>
    <property type="match status" value="1"/>
</dbReference>
<dbReference type="EMBL" id="JBHSCN010000002">
    <property type="protein sequence ID" value="MFC4241884.1"/>
    <property type="molecule type" value="Genomic_DNA"/>
</dbReference>
<dbReference type="Gene3D" id="1.20.120.530">
    <property type="entry name" value="GntR ligand-binding domain-like"/>
    <property type="match status" value="1"/>
</dbReference>
<dbReference type="CDD" id="cd07377">
    <property type="entry name" value="WHTH_GntR"/>
    <property type="match status" value="1"/>
</dbReference>
<evidence type="ECO:0000256" key="3">
    <source>
        <dbReference type="ARBA" id="ARBA00023163"/>
    </source>
</evidence>
<dbReference type="InterPro" id="IPR000524">
    <property type="entry name" value="Tscrpt_reg_HTH_GntR"/>
</dbReference>
<dbReference type="Pfam" id="PF07729">
    <property type="entry name" value="FCD"/>
    <property type="match status" value="1"/>
</dbReference>
<reference evidence="6" key="1">
    <citation type="journal article" date="2019" name="Int. J. Syst. Evol. Microbiol.">
        <title>The Global Catalogue of Microorganisms (GCM) 10K type strain sequencing project: providing services to taxonomists for standard genome sequencing and annotation.</title>
        <authorList>
            <consortium name="The Broad Institute Genomics Platform"/>
            <consortium name="The Broad Institute Genome Sequencing Center for Infectious Disease"/>
            <person name="Wu L."/>
            <person name="Ma J."/>
        </authorList>
    </citation>
    <scope>NUCLEOTIDE SEQUENCE [LARGE SCALE GENOMIC DNA]</scope>
    <source>
        <strain evidence="6">CGMCC 1.10363</strain>
    </source>
</reference>
<keyword evidence="2" id="KW-0238">DNA-binding</keyword>
<dbReference type="PANTHER" id="PTHR43537:SF49">
    <property type="entry name" value="TRANSCRIPTIONAL REGULATORY PROTEIN"/>
    <property type="match status" value="1"/>
</dbReference>
<accession>A0ABV8Q447</accession>
<evidence type="ECO:0000313" key="5">
    <source>
        <dbReference type="EMBL" id="MFC4241884.1"/>
    </source>
</evidence>
<dbReference type="SMART" id="SM00345">
    <property type="entry name" value="HTH_GNTR"/>
    <property type="match status" value="1"/>
</dbReference>
<evidence type="ECO:0000313" key="6">
    <source>
        <dbReference type="Proteomes" id="UP001595900"/>
    </source>
</evidence>
<evidence type="ECO:0000259" key="4">
    <source>
        <dbReference type="PROSITE" id="PS50949"/>
    </source>
</evidence>
<dbReference type="InterPro" id="IPR011711">
    <property type="entry name" value="GntR_C"/>
</dbReference>
<proteinExistence type="predicted"/>
<dbReference type="Gene3D" id="1.10.10.10">
    <property type="entry name" value="Winged helix-like DNA-binding domain superfamily/Winged helix DNA-binding domain"/>
    <property type="match status" value="1"/>
</dbReference>
<comment type="caution">
    <text evidence="5">The sequence shown here is derived from an EMBL/GenBank/DDBJ whole genome shotgun (WGS) entry which is preliminary data.</text>
</comment>
<keyword evidence="1" id="KW-0805">Transcription regulation</keyword>
<dbReference type="InterPro" id="IPR036388">
    <property type="entry name" value="WH-like_DNA-bd_sf"/>
</dbReference>
<dbReference type="SMART" id="SM00895">
    <property type="entry name" value="FCD"/>
    <property type="match status" value="1"/>
</dbReference>
<dbReference type="Pfam" id="PF00392">
    <property type="entry name" value="GntR"/>
    <property type="match status" value="1"/>
</dbReference>
<dbReference type="SUPFAM" id="SSF48008">
    <property type="entry name" value="GntR ligand-binding domain-like"/>
    <property type="match status" value="1"/>
</dbReference>
<evidence type="ECO:0000256" key="1">
    <source>
        <dbReference type="ARBA" id="ARBA00023015"/>
    </source>
</evidence>
<dbReference type="SUPFAM" id="SSF46785">
    <property type="entry name" value="Winged helix' DNA-binding domain"/>
    <property type="match status" value="1"/>
</dbReference>
<keyword evidence="3" id="KW-0804">Transcription</keyword>
<protein>
    <submittedName>
        <fullName evidence="5">GntR family transcriptional regulator</fullName>
    </submittedName>
</protein>
<dbReference type="InterPro" id="IPR036390">
    <property type="entry name" value="WH_DNA-bd_sf"/>
</dbReference>
<gene>
    <name evidence="5" type="ORF">ACFOYW_00750</name>
</gene>
<dbReference type="Proteomes" id="UP001595900">
    <property type="component" value="Unassembled WGS sequence"/>
</dbReference>
<organism evidence="5 6">
    <name type="scientific">Gryllotalpicola reticulitermitis</name>
    <dbReference type="NCBI Taxonomy" id="1184153"/>
    <lineage>
        <taxon>Bacteria</taxon>
        <taxon>Bacillati</taxon>
        <taxon>Actinomycetota</taxon>
        <taxon>Actinomycetes</taxon>
        <taxon>Micrococcales</taxon>
        <taxon>Microbacteriaceae</taxon>
        <taxon>Gryllotalpicola</taxon>
    </lineage>
</organism>
<dbReference type="PRINTS" id="PR00035">
    <property type="entry name" value="HTHGNTR"/>
</dbReference>
<name>A0ABV8Q447_9MICO</name>
<sequence length="239" mass="26580">MAEMNLMVAQVEESIPARVVRVVRQAILDGVLAPGRRLTERELCELTGVSRTSIREAILHLQNLGLVEPSDSRGIRVVVLGRDDVQHIYELREALEALAAELFVRHATDDEAEELQRYVPPADAASEQRMELIFKFDELLIAGSHNPLLRDALETLHTRVHALRRLSTSVEGRQEASSREFLEIAEAIRARDPERASSAVHQHVRAAAEAALIAVDRLDDSAAGAEEKRRLQVRPVTSA</sequence>
<keyword evidence="6" id="KW-1185">Reference proteome</keyword>
<dbReference type="RefSeq" id="WP_390226641.1">
    <property type="nucleotide sequence ID" value="NZ_JBHSCN010000002.1"/>
</dbReference>
<dbReference type="PANTHER" id="PTHR43537">
    <property type="entry name" value="TRANSCRIPTIONAL REGULATOR, GNTR FAMILY"/>
    <property type="match status" value="1"/>
</dbReference>
<dbReference type="InterPro" id="IPR008920">
    <property type="entry name" value="TF_FadR/GntR_C"/>
</dbReference>
<feature type="domain" description="HTH gntR-type" evidence="4">
    <location>
        <begin position="13"/>
        <end position="80"/>
    </location>
</feature>